<accession>R6ICA8</accession>
<dbReference type="PANTHER" id="PTHR30443:SF2">
    <property type="entry name" value="PHOSPHOETHANOLAMINE TRANSFERASE EPTC"/>
    <property type="match status" value="1"/>
</dbReference>
<dbReference type="InterPro" id="IPR040423">
    <property type="entry name" value="PEA_transferase"/>
</dbReference>
<keyword evidence="3" id="KW-0808">Transferase</keyword>
<dbReference type="InterPro" id="IPR017850">
    <property type="entry name" value="Alkaline_phosphatase_core_sf"/>
</dbReference>
<gene>
    <name evidence="9" type="ORF">BN533_01898</name>
</gene>
<evidence type="ECO:0000256" key="5">
    <source>
        <dbReference type="ARBA" id="ARBA00022989"/>
    </source>
</evidence>
<evidence type="ECO:0000313" key="9">
    <source>
        <dbReference type="EMBL" id="CDB46885.1"/>
    </source>
</evidence>
<protein>
    <submittedName>
        <fullName evidence="9">Membrane-associated metal-dependent hydrolase</fullName>
    </submittedName>
</protein>
<sequence>MHIMIKNKLLLMKNIFTKQFRHFFLILFAVLLILQLLGSGTFIITKTKQLLFTVFITSCLTSIFSYSRIYFYNYLLALLPLLSLLFCKTAADEVITSVNMAYYSIFSLSFTNIIFFLYYYSTAYKTLRLLSPVVLLLQICTFLLSTAVWGYYTSSQSFPTATTILALLQTNVSESSEYLQTNFTGQTLLLFLFLVLVYLVFSLLLHLRLKSCRINNMPPVAIAVFVLLNLLTVYKSSMTPDNFFTNTLRETRNALAQYDNFSAQKNARQKILGSLKSLPKNAAGVYVLVIGESQNKGHMSAYGYHRPTTPWLQSIKNQHGFLLFDNAYSCHSHTVPVLTYALTAKNQYNTLPLEQAASIIEIAQAADFHTVWISNQVKYGAWDTPVSVIADQSQTQYWLNGHLGETTQTTHFDLSLVDVLKKLPVFDKALIVVHLMGNHGSYEERYPHAFNRWTGKSHIDKYDNSILYNDFVMKQLFSAVKDLPNFQGMIYFSDHADDVDAGLGHDASRFTFDMARIPLYMYFSDNYIQKYPHTMAILKKHTSAYFTNDLIFDTLINIMQIPFPVLEETNSLADKNYKNTSTNLKTLYGKKSLSEDPFAD</sequence>
<keyword evidence="4 7" id="KW-0812">Transmembrane</keyword>
<keyword evidence="6 7" id="KW-0472">Membrane</keyword>
<feature type="transmembrane region" description="Helical" evidence="7">
    <location>
        <begin position="49"/>
        <end position="67"/>
    </location>
</feature>
<reference evidence="9" key="1">
    <citation type="submission" date="2012-11" db="EMBL/GenBank/DDBJ databases">
        <title>Dependencies among metagenomic species, viruses, plasmids and units of genetic variation.</title>
        <authorList>
            <person name="Nielsen H.B."/>
            <person name="Almeida M."/>
            <person name="Juncker A.S."/>
            <person name="Rasmussen S."/>
            <person name="Li J."/>
            <person name="Sunagawa S."/>
            <person name="Plichta D."/>
            <person name="Gautier L."/>
            <person name="Le Chatelier E."/>
            <person name="Peletier E."/>
            <person name="Bonde I."/>
            <person name="Nielsen T."/>
            <person name="Manichanh C."/>
            <person name="Arumugam M."/>
            <person name="Batto J."/>
            <person name="Santos M.B.Q.D."/>
            <person name="Blom N."/>
            <person name="Borruel N."/>
            <person name="Burgdorf K.S."/>
            <person name="Boumezbeur F."/>
            <person name="Casellas F."/>
            <person name="Dore J."/>
            <person name="Guarner F."/>
            <person name="Hansen T."/>
            <person name="Hildebrand F."/>
            <person name="Kaas R.S."/>
            <person name="Kennedy S."/>
            <person name="Kristiansen K."/>
            <person name="Kultima J.R."/>
            <person name="Leonard P."/>
            <person name="Levenez F."/>
            <person name="Lund O."/>
            <person name="Moumen B."/>
            <person name="Le Paslier D."/>
            <person name="Pons N."/>
            <person name="Pedersen O."/>
            <person name="Prifti E."/>
            <person name="Qin J."/>
            <person name="Raes J."/>
            <person name="Tap J."/>
            <person name="Tims S."/>
            <person name="Ussery D.W."/>
            <person name="Yamada T."/>
            <person name="MetaHit consortium"/>
            <person name="Renault P."/>
            <person name="Sicheritz-Ponten T."/>
            <person name="Bork P."/>
            <person name="Wang J."/>
            <person name="Brunak S."/>
            <person name="Ehrlich S.D."/>
        </authorList>
    </citation>
    <scope>NUCLEOTIDE SEQUENCE [LARGE SCALE GENOMIC DNA]</scope>
</reference>
<dbReference type="Gene3D" id="3.40.720.10">
    <property type="entry name" value="Alkaline Phosphatase, subunit A"/>
    <property type="match status" value="1"/>
</dbReference>
<comment type="subcellular location">
    <subcellularLocation>
        <location evidence="1">Cell membrane</location>
        <topology evidence="1">Multi-pass membrane protein</topology>
    </subcellularLocation>
</comment>
<dbReference type="CDD" id="cd16017">
    <property type="entry name" value="LptA"/>
    <property type="match status" value="1"/>
</dbReference>
<dbReference type="EMBL" id="CBDS010000100">
    <property type="protein sequence ID" value="CDB46885.1"/>
    <property type="molecule type" value="Genomic_DNA"/>
</dbReference>
<dbReference type="InterPro" id="IPR000917">
    <property type="entry name" value="Sulfatase_N"/>
</dbReference>
<keyword evidence="2" id="KW-1003">Cell membrane</keyword>
<dbReference type="PANTHER" id="PTHR30443">
    <property type="entry name" value="INNER MEMBRANE PROTEIN"/>
    <property type="match status" value="1"/>
</dbReference>
<evidence type="ECO:0000256" key="2">
    <source>
        <dbReference type="ARBA" id="ARBA00022475"/>
    </source>
</evidence>
<name>R6ICA8_9FIRM</name>
<dbReference type="GO" id="GO:0009244">
    <property type="term" value="P:lipopolysaccharide core region biosynthetic process"/>
    <property type="evidence" value="ECO:0007669"/>
    <property type="project" value="TreeGrafter"/>
</dbReference>
<keyword evidence="9" id="KW-0378">Hydrolase</keyword>
<evidence type="ECO:0000256" key="6">
    <source>
        <dbReference type="ARBA" id="ARBA00023136"/>
    </source>
</evidence>
<evidence type="ECO:0000256" key="7">
    <source>
        <dbReference type="SAM" id="Phobius"/>
    </source>
</evidence>
<feature type="domain" description="Sulfatase N-terminal" evidence="8">
    <location>
        <begin position="286"/>
        <end position="559"/>
    </location>
</feature>
<feature type="transmembrane region" description="Helical" evidence="7">
    <location>
        <begin position="103"/>
        <end position="121"/>
    </location>
</feature>
<evidence type="ECO:0000256" key="3">
    <source>
        <dbReference type="ARBA" id="ARBA00022679"/>
    </source>
</evidence>
<dbReference type="SUPFAM" id="SSF53649">
    <property type="entry name" value="Alkaline phosphatase-like"/>
    <property type="match status" value="1"/>
</dbReference>
<dbReference type="STRING" id="1262914.BN533_01898"/>
<dbReference type="eggNOG" id="COG2194">
    <property type="taxonomic scope" value="Bacteria"/>
</dbReference>
<evidence type="ECO:0000256" key="4">
    <source>
        <dbReference type="ARBA" id="ARBA00022692"/>
    </source>
</evidence>
<dbReference type="HOGENOM" id="CLU_018534_2_0_9"/>
<dbReference type="GO" id="GO:0005886">
    <property type="term" value="C:plasma membrane"/>
    <property type="evidence" value="ECO:0007669"/>
    <property type="project" value="UniProtKB-SubCell"/>
</dbReference>
<feature type="transmembrane region" description="Helical" evidence="7">
    <location>
        <begin position="133"/>
        <end position="152"/>
    </location>
</feature>
<feature type="transmembrane region" description="Helical" evidence="7">
    <location>
        <begin position="217"/>
        <end position="234"/>
    </location>
</feature>
<evidence type="ECO:0000259" key="8">
    <source>
        <dbReference type="Pfam" id="PF00884"/>
    </source>
</evidence>
<keyword evidence="5 7" id="KW-1133">Transmembrane helix</keyword>
<proteinExistence type="predicted"/>
<organism evidence="9">
    <name type="scientific">Phascolarctobacterium faecium</name>
    <dbReference type="NCBI Taxonomy" id="33025"/>
    <lineage>
        <taxon>Bacteria</taxon>
        <taxon>Bacillati</taxon>
        <taxon>Bacillota</taxon>
        <taxon>Negativicutes</taxon>
        <taxon>Acidaminococcales</taxon>
        <taxon>Acidaminococcaceae</taxon>
        <taxon>Phascolarctobacterium</taxon>
    </lineage>
</organism>
<dbReference type="GO" id="GO:0016787">
    <property type="term" value="F:hydrolase activity"/>
    <property type="evidence" value="ECO:0007669"/>
    <property type="project" value="UniProtKB-KW"/>
</dbReference>
<dbReference type="AlphaFoldDB" id="R6ICA8"/>
<feature type="transmembrane region" description="Helical" evidence="7">
    <location>
        <begin position="74"/>
        <end position="91"/>
    </location>
</feature>
<dbReference type="InterPro" id="IPR058130">
    <property type="entry name" value="PEA_transf_C"/>
</dbReference>
<dbReference type="GO" id="GO:0016776">
    <property type="term" value="F:phosphotransferase activity, phosphate group as acceptor"/>
    <property type="evidence" value="ECO:0007669"/>
    <property type="project" value="TreeGrafter"/>
</dbReference>
<dbReference type="Pfam" id="PF00884">
    <property type="entry name" value="Sulfatase"/>
    <property type="match status" value="1"/>
</dbReference>
<comment type="caution">
    <text evidence="9">The sequence shown here is derived from an EMBL/GenBank/DDBJ whole genome shotgun (WGS) entry which is preliminary data.</text>
</comment>
<evidence type="ECO:0000256" key="1">
    <source>
        <dbReference type="ARBA" id="ARBA00004651"/>
    </source>
</evidence>
<feature type="transmembrane region" description="Helical" evidence="7">
    <location>
        <begin position="183"/>
        <end position="205"/>
    </location>
</feature>